<name>A0AAE1TNC7_9EUCA</name>
<gene>
    <name evidence="2" type="ORF">Pmani_035284</name>
</gene>
<comment type="caution">
    <text evidence="2">The sequence shown here is derived from an EMBL/GenBank/DDBJ whole genome shotgun (WGS) entry which is preliminary data.</text>
</comment>
<evidence type="ECO:0000313" key="3">
    <source>
        <dbReference type="Proteomes" id="UP001292094"/>
    </source>
</evidence>
<feature type="compositionally biased region" description="Basic and acidic residues" evidence="1">
    <location>
        <begin position="84"/>
        <end position="96"/>
    </location>
</feature>
<evidence type="ECO:0000256" key="1">
    <source>
        <dbReference type="SAM" id="MobiDB-lite"/>
    </source>
</evidence>
<accession>A0AAE1TNC7</accession>
<dbReference type="Proteomes" id="UP001292094">
    <property type="component" value="Unassembled WGS sequence"/>
</dbReference>
<sequence>MSNTTENTIMGKDKVKKGWVCNRDMSIGKGQWCVDLSDRHIPNTDPSHLRNFQLGSPLLSSGAAGEGPAAVVTLKNVPGQSRVQPKETQEPTDRLY</sequence>
<feature type="region of interest" description="Disordered" evidence="1">
    <location>
        <begin position="75"/>
        <end position="96"/>
    </location>
</feature>
<reference evidence="2" key="1">
    <citation type="submission" date="2023-11" db="EMBL/GenBank/DDBJ databases">
        <title>Genome assemblies of two species of porcelain crab, Petrolisthes cinctipes and Petrolisthes manimaculis (Anomura: Porcellanidae).</title>
        <authorList>
            <person name="Angst P."/>
        </authorList>
    </citation>
    <scope>NUCLEOTIDE SEQUENCE</scope>
    <source>
        <strain evidence="2">PB745_02</strain>
        <tissue evidence="2">Gill</tissue>
    </source>
</reference>
<protein>
    <submittedName>
        <fullName evidence="2">Uncharacterized protein</fullName>
    </submittedName>
</protein>
<proteinExistence type="predicted"/>
<dbReference type="EMBL" id="JAWZYT010005006">
    <property type="protein sequence ID" value="KAK4291918.1"/>
    <property type="molecule type" value="Genomic_DNA"/>
</dbReference>
<organism evidence="2 3">
    <name type="scientific">Petrolisthes manimaculis</name>
    <dbReference type="NCBI Taxonomy" id="1843537"/>
    <lineage>
        <taxon>Eukaryota</taxon>
        <taxon>Metazoa</taxon>
        <taxon>Ecdysozoa</taxon>
        <taxon>Arthropoda</taxon>
        <taxon>Crustacea</taxon>
        <taxon>Multicrustacea</taxon>
        <taxon>Malacostraca</taxon>
        <taxon>Eumalacostraca</taxon>
        <taxon>Eucarida</taxon>
        <taxon>Decapoda</taxon>
        <taxon>Pleocyemata</taxon>
        <taxon>Anomura</taxon>
        <taxon>Galatheoidea</taxon>
        <taxon>Porcellanidae</taxon>
        <taxon>Petrolisthes</taxon>
    </lineage>
</organism>
<evidence type="ECO:0000313" key="2">
    <source>
        <dbReference type="EMBL" id="KAK4291918.1"/>
    </source>
</evidence>
<dbReference type="AlphaFoldDB" id="A0AAE1TNC7"/>
<keyword evidence="3" id="KW-1185">Reference proteome</keyword>